<gene>
    <name evidence="9" type="ORF">CJD36_010490</name>
</gene>
<keyword evidence="4 7" id="KW-0133">Cell shape</keyword>
<accession>A0A2S7SUU7</accession>
<dbReference type="GO" id="GO:0071555">
    <property type="term" value="P:cell wall organization"/>
    <property type="evidence" value="ECO:0007669"/>
    <property type="project" value="UniProtKB-UniRule"/>
</dbReference>
<feature type="active site" description="Nucleophile" evidence="7">
    <location>
        <position position="222"/>
    </location>
</feature>
<proteinExistence type="inferred from homology"/>
<evidence type="ECO:0000256" key="7">
    <source>
        <dbReference type="PROSITE-ProRule" id="PRU01373"/>
    </source>
</evidence>
<evidence type="ECO:0000313" key="10">
    <source>
        <dbReference type="Proteomes" id="UP000239872"/>
    </source>
</evidence>
<keyword evidence="10" id="KW-1185">Reference proteome</keyword>
<dbReference type="PANTHER" id="PTHR36699">
    <property type="entry name" value="LD-TRANSPEPTIDASE"/>
    <property type="match status" value="1"/>
</dbReference>
<evidence type="ECO:0000259" key="8">
    <source>
        <dbReference type="PROSITE" id="PS52029"/>
    </source>
</evidence>
<comment type="similarity">
    <text evidence="2">Belongs to the YkuD family.</text>
</comment>
<name>A0A2S7SUU7_9BACT</name>
<protein>
    <recommendedName>
        <fullName evidence="8">L,D-TPase catalytic domain-containing protein</fullName>
    </recommendedName>
</protein>
<dbReference type="RefSeq" id="WP_105039125.1">
    <property type="nucleotide sequence ID" value="NZ_PPSL01000003.1"/>
</dbReference>
<dbReference type="CDD" id="cd16913">
    <property type="entry name" value="YkuD_like"/>
    <property type="match status" value="1"/>
</dbReference>
<dbReference type="GO" id="GO:0016740">
    <property type="term" value="F:transferase activity"/>
    <property type="evidence" value="ECO:0007669"/>
    <property type="project" value="UniProtKB-KW"/>
</dbReference>
<keyword evidence="5 7" id="KW-0573">Peptidoglycan synthesis</keyword>
<dbReference type="PROSITE" id="PS52029">
    <property type="entry name" value="LD_TPASE"/>
    <property type="match status" value="1"/>
</dbReference>
<evidence type="ECO:0000313" key="9">
    <source>
        <dbReference type="EMBL" id="PQJ10397.1"/>
    </source>
</evidence>
<evidence type="ECO:0000256" key="5">
    <source>
        <dbReference type="ARBA" id="ARBA00022984"/>
    </source>
</evidence>
<feature type="domain" description="L,D-TPase catalytic" evidence="8">
    <location>
        <begin position="104"/>
        <end position="246"/>
    </location>
</feature>
<evidence type="ECO:0000256" key="4">
    <source>
        <dbReference type="ARBA" id="ARBA00022960"/>
    </source>
</evidence>
<dbReference type="GO" id="GO:0008360">
    <property type="term" value="P:regulation of cell shape"/>
    <property type="evidence" value="ECO:0007669"/>
    <property type="project" value="UniProtKB-UniRule"/>
</dbReference>
<dbReference type="OrthoDB" id="9809748at2"/>
<comment type="caution">
    <text evidence="9">The sequence shown here is derived from an EMBL/GenBank/DDBJ whole genome shotgun (WGS) entry which is preliminary data.</text>
</comment>
<sequence length="247" mass="27951">MTTSAIRKIFITVGTLMILCCIYSGNTYAQQKPAPQQPIIEKPIPKLINFKVLEEYKDGKGNMIRVIQYDKGNMRVTETIIKPIIPTFNLHKPIKGDTLIKDSVYLMVSKSRYRVEVYYKNRMIRSYAAVFGPRPLENKCMEGDRCTPEGWYKIKMKNPASQYNKFMLLDYPNDTTVKRFSVLKEKGSVPATAKMGGNVGIHGIWKGGDDMIELGVGWTDGCVALKNADVDELYTFVGVGTRVCIKR</sequence>
<keyword evidence="3" id="KW-0808">Transferase</keyword>
<evidence type="ECO:0000256" key="3">
    <source>
        <dbReference type="ARBA" id="ARBA00022679"/>
    </source>
</evidence>
<dbReference type="Gene3D" id="2.40.440.10">
    <property type="entry name" value="L,D-transpeptidase catalytic domain-like"/>
    <property type="match status" value="1"/>
</dbReference>
<comment type="pathway">
    <text evidence="1 7">Cell wall biogenesis; peptidoglycan biosynthesis.</text>
</comment>
<organism evidence="9 10">
    <name type="scientific">Flavipsychrobacter stenotrophus</name>
    <dbReference type="NCBI Taxonomy" id="2077091"/>
    <lineage>
        <taxon>Bacteria</taxon>
        <taxon>Pseudomonadati</taxon>
        <taxon>Bacteroidota</taxon>
        <taxon>Chitinophagia</taxon>
        <taxon>Chitinophagales</taxon>
        <taxon>Chitinophagaceae</taxon>
        <taxon>Flavipsychrobacter</taxon>
    </lineage>
</organism>
<dbReference type="Proteomes" id="UP000239872">
    <property type="component" value="Unassembled WGS sequence"/>
</dbReference>
<dbReference type="InterPro" id="IPR005490">
    <property type="entry name" value="LD_TPept_cat_dom"/>
</dbReference>
<keyword evidence="6 7" id="KW-0961">Cell wall biogenesis/degradation</keyword>
<dbReference type="PANTHER" id="PTHR36699:SF1">
    <property type="entry name" value="L,D-TRANSPEPTIDASE YAFK-RELATED"/>
    <property type="match status" value="1"/>
</dbReference>
<dbReference type="AlphaFoldDB" id="A0A2S7SUU7"/>
<dbReference type="GO" id="GO:0004180">
    <property type="term" value="F:carboxypeptidase activity"/>
    <property type="evidence" value="ECO:0007669"/>
    <property type="project" value="UniProtKB-ARBA"/>
</dbReference>
<dbReference type="Pfam" id="PF03734">
    <property type="entry name" value="YkuD"/>
    <property type="match status" value="1"/>
</dbReference>
<dbReference type="GO" id="GO:0009252">
    <property type="term" value="P:peptidoglycan biosynthetic process"/>
    <property type="evidence" value="ECO:0007669"/>
    <property type="project" value="UniProtKB-UniPathway"/>
</dbReference>
<dbReference type="EMBL" id="PPSL01000003">
    <property type="protein sequence ID" value="PQJ10397.1"/>
    <property type="molecule type" value="Genomic_DNA"/>
</dbReference>
<reference evidence="9 10" key="1">
    <citation type="submission" date="2018-01" db="EMBL/GenBank/DDBJ databases">
        <title>A novel member of the phylum Bacteroidetes isolated from glacier ice.</title>
        <authorList>
            <person name="Liu Q."/>
            <person name="Xin Y.-H."/>
        </authorList>
    </citation>
    <scope>NUCLEOTIDE SEQUENCE [LARGE SCALE GENOMIC DNA]</scope>
    <source>
        <strain evidence="9 10">RB1R16</strain>
    </source>
</reference>
<dbReference type="SUPFAM" id="SSF141523">
    <property type="entry name" value="L,D-transpeptidase catalytic domain-like"/>
    <property type="match status" value="1"/>
</dbReference>
<dbReference type="InterPro" id="IPR038063">
    <property type="entry name" value="Transpep_catalytic_dom"/>
</dbReference>
<feature type="active site" description="Proton donor/acceptor" evidence="7">
    <location>
        <position position="202"/>
    </location>
</feature>
<dbReference type="UniPathway" id="UPA00219"/>
<evidence type="ECO:0000256" key="6">
    <source>
        <dbReference type="ARBA" id="ARBA00023316"/>
    </source>
</evidence>
<evidence type="ECO:0000256" key="2">
    <source>
        <dbReference type="ARBA" id="ARBA00005992"/>
    </source>
</evidence>
<evidence type="ECO:0000256" key="1">
    <source>
        <dbReference type="ARBA" id="ARBA00004752"/>
    </source>
</evidence>